<gene>
    <name evidence="1" type="ORF">HZF06_19365</name>
</gene>
<evidence type="ECO:0000313" key="2">
    <source>
        <dbReference type="Proteomes" id="UP000512286"/>
    </source>
</evidence>
<organism evidence="1 2">
    <name type="scientific">Clostridium intestinale</name>
    <dbReference type="NCBI Taxonomy" id="36845"/>
    <lineage>
        <taxon>Bacteria</taxon>
        <taxon>Bacillati</taxon>
        <taxon>Bacillota</taxon>
        <taxon>Clostridia</taxon>
        <taxon>Eubacteriales</taxon>
        <taxon>Clostridiaceae</taxon>
        <taxon>Clostridium</taxon>
    </lineage>
</organism>
<dbReference type="Proteomes" id="UP000512286">
    <property type="component" value="Chromosome"/>
</dbReference>
<dbReference type="RefSeq" id="WP_181601428.1">
    <property type="nucleotide sequence ID" value="NZ_CP059378.1"/>
</dbReference>
<proteinExistence type="predicted"/>
<accession>A0A7D6VU70</accession>
<evidence type="ECO:0000313" key="1">
    <source>
        <dbReference type="EMBL" id="QLY79212.1"/>
    </source>
</evidence>
<reference evidence="1 2" key="1">
    <citation type="submission" date="2020-07" db="EMBL/GenBank/DDBJ databases">
        <title>Electron transfer.</title>
        <authorList>
            <person name="Huang L."/>
            <person name="Liu X."/>
            <person name="Zhou S."/>
        </authorList>
    </citation>
    <scope>NUCLEOTIDE SEQUENCE [LARGE SCALE GENOMIC DNA]</scope>
    <source>
        <strain evidence="1 2">Lx1</strain>
    </source>
</reference>
<protein>
    <submittedName>
        <fullName evidence="1">Uncharacterized protein</fullName>
    </submittedName>
</protein>
<name>A0A7D6VU70_9CLOT</name>
<sequence length="64" mass="7742">MNFTTKEAENLYYELTKRYGYIHINASEPISVDALNDLEKFMISIKEKHSNKKDLDYYFNDIEW</sequence>
<dbReference type="AlphaFoldDB" id="A0A7D6VU70"/>
<dbReference type="EMBL" id="CP059378">
    <property type="protein sequence ID" value="QLY79212.1"/>
    <property type="molecule type" value="Genomic_DNA"/>
</dbReference>
<dbReference type="KEGG" id="cint:HZF06_19365"/>